<protein>
    <submittedName>
        <fullName evidence="6">Aminopeptidase</fullName>
    </submittedName>
</protein>
<dbReference type="InterPro" id="IPR034015">
    <property type="entry name" value="M1_LTA4H"/>
</dbReference>
<dbReference type="EMBL" id="PDEP01000001">
    <property type="protein sequence ID" value="PEN09658.1"/>
    <property type="molecule type" value="Genomic_DNA"/>
</dbReference>
<feature type="binding site" evidence="2">
    <location>
        <position position="383"/>
    </location>
    <ligand>
        <name>Zn(2+)</name>
        <dbReference type="ChEBI" id="CHEBI:29105"/>
        <note>catalytic</note>
    </ligand>
</feature>
<feature type="domain" description="Peptidase M1 membrane alanine aminopeptidase" evidence="5">
    <location>
        <begin position="332"/>
        <end position="514"/>
    </location>
</feature>
<dbReference type="PANTHER" id="PTHR45726:SF3">
    <property type="entry name" value="LEUKOTRIENE A-4 HYDROLASE"/>
    <property type="match status" value="1"/>
</dbReference>
<dbReference type="Gene3D" id="1.10.390.10">
    <property type="entry name" value="Neutral Protease Domain 2"/>
    <property type="match status" value="1"/>
</dbReference>
<keyword evidence="6" id="KW-0031">Aminopeptidase</keyword>
<evidence type="ECO:0000313" key="6">
    <source>
        <dbReference type="EMBL" id="PEN09658.1"/>
    </source>
</evidence>
<accession>A0A2H3PBL6</accession>
<evidence type="ECO:0000256" key="2">
    <source>
        <dbReference type="PIRSR" id="PIRSR634015-3"/>
    </source>
</evidence>
<dbReference type="Proteomes" id="UP000221024">
    <property type="component" value="Unassembled WGS sequence"/>
</dbReference>
<feature type="compositionally biased region" description="Basic and acidic residues" evidence="3">
    <location>
        <begin position="711"/>
        <end position="721"/>
    </location>
</feature>
<dbReference type="GO" id="GO:0008270">
    <property type="term" value="F:zinc ion binding"/>
    <property type="evidence" value="ECO:0007669"/>
    <property type="project" value="InterPro"/>
</dbReference>
<proteinExistence type="predicted"/>
<evidence type="ECO:0000259" key="5">
    <source>
        <dbReference type="Pfam" id="PF01433"/>
    </source>
</evidence>
<evidence type="ECO:0000313" key="7">
    <source>
        <dbReference type="Proteomes" id="UP000221024"/>
    </source>
</evidence>
<dbReference type="Pfam" id="PF01433">
    <property type="entry name" value="Peptidase_M1"/>
    <property type="match status" value="1"/>
</dbReference>
<dbReference type="AlphaFoldDB" id="A0A2H3PBL6"/>
<dbReference type="SUPFAM" id="SSF55486">
    <property type="entry name" value="Metalloproteases ('zincins'), catalytic domain"/>
    <property type="match status" value="1"/>
</dbReference>
<evidence type="ECO:0000256" key="3">
    <source>
        <dbReference type="SAM" id="MobiDB-lite"/>
    </source>
</evidence>
<dbReference type="OrthoDB" id="9814383at2"/>
<keyword evidence="2" id="KW-0479">Metal-binding</keyword>
<reference evidence="6 7" key="1">
    <citation type="submission" date="2017-10" db="EMBL/GenBank/DDBJ databases">
        <title>Draft genome of Longimonas halophila.</title>
        <authorList>
            <person name="Goh K.M."/>
            <person name="Shamsir M.S."/>
            <person name="Lim S.W."/>
        </authorList>
    </citation>
    <scope>NUCLEOTIDE SEQUENCE [LARGE SCALE GENOMIC DNA]</scope>
    <source>
        <strain evidence="6 7">KCTC 42399</strain>
    </source>
</reference>
<feature type="active site" description="Proton donor" evidence="1">
    <location>
        <position position="460"/>
    </location>
</feature>
<keyword evidence="6" id="KW-0645">Protease</keyword>
<comment type="cofactor">
    <cofactor evidence="2">
        <name>Zn(2+)</name>
        <dbReference type="ChEBI" id="CHEBI:29105"/>
    </cofactor>
    <text evidence="2">Binds 1 zinc ion per subunit.</text>
</comment>
<dbReference type="InterPro" id="IPR027268">
    <property type="entry name" value="Peptidase_M4/M1_CTD_sf"/>
</dbReference>
<feature type="signal peptide" evidence="4">
    <location>
        <begin position="1"/>
        <end position="22"/>
    </location>
</feature>
<feature type="region of interest" description="Disordered" evidence="3">
    <location>
        <begin position="701"/>
        <end position="721"/>
    </location>
</feature>
<evidence type="ECO:0000256" key="4">
    <source>
        <dbReference type="SAM" id="SignalP"/>
    </source>
</evidence>
<evidence type="ECO:0000256" key="1">
    <source>
        <dbReference type="PIRSR" id="PIRSR634015-1"/>
    </source>
</evidence>
<sequence>MRSVMPCVIGLLLFAIPLLAHAQSPEQWQQEVHYTMDIRLHADDHQYTGHQEVTYTNHSPDTLRTVYYHLYFNAFHPESMMAERNRHVPDPDGRIVPRIFNLDEDEQGWHRVRSLTQDGAEVAFDVTDTVMRVDLAEPIPPGRSTTFEMRWRAQVPLQTRRSGRDSRGGGVDFSMSQWYPKLAEYDERGWHADPYVMREFYAPYGTFDVSITAPSDYTLGATGVLQNPETVGHGYDLSAPDGRTTWRPEDGIPEDGIPEDGIPEADSLTWRFLAEDVHDFAWAADPDYIHDKVEAGGTTHHILYKPDVADSWARLADDMPRLTRYFNQELGPYPYPQMTVAQGGDGGMEYPMFTLVAGYDNPAFDRKDGPLSILGTTVHEFAHMWYYGALGTNESDYAWMDEGFTTYATELGMAHLLGRTPQTNRFRQSIVRMHELGLEEPFDTPADWFQTNTAYGLTAYSGGAMVVDMMGYVIGDAARDRWLKRYLRERSFQHPDPFDVELFAEQESGLQLDWYFWQFLDSTRPLDDALSGMEQTETANGFEVELEVEREGEAVMPHDVKLTLEDGSTQWVHIPLMVMHGHKPVPDDWIVTEPWPWVYPEHTFTVTVPSRVVAAELDPMQRTPDVNRLNNTADFPTNVRFLRAPQRNPTAYDIGVRPLAGYAASFGVGVGVQARGAYRDRYHTRAMLTLWPQVIASNGDDPALDAMTPSRPERNSVRMRPRDGGSWFTGVDYEAGFRYPVDPLGGTTTLGFTARKHLGLMENRIFAERSIGSLFDDGSHTVRVALQHQYNGSNRVFQSYAPVNPFRRAHLISALLQYDATDGRDRLHVGAELGGSVAQVADRRLAPSANQFSVAARKSFATGPLTLDAAFQFNWANRFLANYKRPQLGGASFEEQWHDDAFRTAAAAFDRPLDDAHLTAFGLAGPVAYLRTNAGTPTAGLIGGNLLAGRLALHAAPFAELNALSPLRLEVFSGIGETWDDGAFLSGFATDDLLTDAGLGVHYRLADVPHLDRWTAQSDVLNDLTIIARFPFYASDSGRIDPTQDEIAFRWQIGVQVQP</sequence>
<feature type="active site" description="Proton acceptor" evidence="1">
    <location>
        <position position="380"/>
    </location>
</feature>
<feature type="binding site" evidence="2">
    <location>
        <position position="379"/>
    </location>
    <ligand>
        <name>Zn(2+)</name>
        <dbReference type="ChEBI" id="CHEBI:29105"/>
        <note>catalytic</note>
    </ligand>
</feature>
<feature type="chain" id="PRO_5013635351" evidence="4">
    <location>
        <begin position="23"/>
        <end position="1059"/>
    </location>
</feature>
<comment type="caution">
    <text evidence="6">The sequence shown here is derived from an EMBL/GenBank/DDBJ whole genome shotgun (WGS) entry which is preliminary data.</text>
</comment>
<name>A0A2H3PBL6_9BACT</name>
<gene>
    <name evidence="6" type="ORF">CRI93_02310</name>
</gene>
<feature type="binding site" evidence="2">
    <location>
        <position position="402"/>
    </location>
    <ligand>
        <name>Zn(2+)</name>
        <dbReference type="ChEBI" id="CHEBI:29105"/>
        <note>catalytic</note>
    </ligand>
</feature>
<dbReference type="GO" id="GO:0004177">
    <property type="term" value="F:aminopeptidase activity"/>
    <property type="evidence" value="ECO:0007669"/>
    <property type="project" value="UniProtKB-KW"/>
</dbReference>
<dbReference type="GO" id="GO:0008237">
    <property type="term" value="F:metallopeptidase activity"/>
    <property type="evidence" value="ECO:0007669"/>
    <property type="project" value="InterPro"/>
</dbReference>
<keyword evidence="6" id="KW-0378">Hydrolase</keyword>
<dbReference type="PANTHER" id="PTHR45726">
    <property type="entry name" value="LEUKOTRIENE A-4 HYDROLASE"/>
    <property type="match status" value="1"/>
</dbReference>
<organism evidence="6 7">
    <name type="scientific">Longimonas halophila</name>
    <dbReference type="NCBI Taxonomy" id="1469170"/>
    <lineage>
        <taxon>Bacteria</taxon>
        <taxon>Pseudomonadati</taxon>
        <taxon>Rhodothermota</taxon>
        <taxon>Rhodothermia</taxon>
        <taxon>Rhodothermales</taxon>
        <taxon>Salisaetaceae</taxon>
        <taxon>Longimonas</taxon>
    </lineage>
</organism>
<dbReference type="InterPro" id="IPR014782">
    <property type="entry name" value="Peptidase_M1_dom"/>
</dbReference>
<keyword evidence="4" id="KW-0732">Signal</keyword>
<dbReference type="CDD" id="cd09604">
    <property type="entry name" value="M1_APN_like"/>
    <property type="match status" value="1"/>
</dbReference>
<keyword evidence="2" id="KW-0862">Zinc</keyword>
<keyword evidence="7" id="KW-1185">Reference proteome</keyword>